<dbReference type="NCBIfam" id="NF007997">
    <property type="entry name" value="PRK10722.1"/>
    <property type="match status" value="1"/>
</dbReference>
<evidence type="ECO:0000313" key="3">
    <source>
        <dbReference type="EMBL" id="UNH29780.1"/>
    </source>
</evidence>
<feature type="transmembrane region" description="Helical" evidence="2">
    <location>
        <begin position="38"/>
        <end position="58"/>
    </location>
</feature>
<dbReference type="AlphaFoldDB" id="A0A9Q8V2G8"/>
<organism evidence="3 4">
    <name type="scientific">Moellerella wisconsensis</name>
    <dbReference type="NCBI Taxonomy" id="158849"/>
    <lineage>
        <taxon>Bacteria</taxon>
        <taxon>Pseudomonadati</taxon>
        <taxon>Pseudomonadota</taxon>
        <taxon>Gammaproteobacteria</taxon>
        <taxon>Enterobacterales</taxon>
        <taxon>Morganellaceae</taxon>
        <taxon>Moellerella</taxon>
    </lineage>
</organism>
<protein>
    <submittedName>
        <fullName evidence="3">Two-component system QseEF-associated lipoprotein QseG</fullName>
    </submittedName>
</protein>
<feature type="compositionally biased region" description="Acidic residues" evidence="1">
    <location>
        <begin position="272"/>
        <end position="281"/>
    </location>
</feature>
<feature type="region of interest" description="Disordered" evidence="1">
    <location>
        <begin position="229"/>
        <end position="281"/>
    </location>
</feature>
<keyword evidence="2" id="KW-0812">Transmembrane</keyword>
<keyword evidence="2" id="KW-0472">Membrane</keyword>
<dbReference type="EMBL" id="CP093245">
    <property type="protein sequence ID" value="UNH29780.1"/>
    <property type="molecule type" value="Genomic_DNA"/>
</dbReference>
<proteinExistence type="predicted"/>
<evidence type="ECO:0000256" key="2">
    <source>
        <dbReference type="SAM" id="Phobius"/>
    </source>
</evidence>
<reference evidence="3" key="1">
    <citation type="submission" date="2022-03" db="EMBL/GenBank/DDBJ databases">
        <title>ESBL-producing Moellerella wisconsensis and Escherichia marmotae isolated from wild game meat.</title>
        <authorList>
            <person name="Biggel M."/>
        </authorList>
    </citation>
    <scope>NUCLEOTIDE SEQUENCE</scope>
    <source>
        <strain evidence="3">W51</strain>
    </source>
</reference>
<gene>
    <name evidence="3" type="primary">qseG</name>
    <name evidence="3" type="ORF">MNY72_10435</name>
</gene>
<feature type="compositionally biased region" description="Polar residues" evidence="1">
    <location>
        <begin position="257"/>
        <end position="271"/>
    </location>
</feature>
<evidence type="ECO:0000256" key="1">
    <source>
        <dbReference type="SAM" id="MobiDB-lite"/>
    </source>
</evidence>
<keyword evidence="2" id="KW-1133">Transmembrane helix</keyword>
<name>A0A9Q8V2G8_9GAMM</name>
<dbReference type="RefSeq" id="WP_072057351.1">
    <property type="nucleotide sequence ID" value="NZ_CAWMFK010000004.1"/>
</dbReference>
<evidence type="ECO:0000313" key="4">
    <source>
        <dbReference type="Proteomes" id="UP000829116"/>
    </source>
</evidence>
<dbReference type="Pfam" id="PF13942">
    <property type="entry name" value="Lipoprotein_20"/>
    <property type="match status" value="1"/>
</dbReference>
<sequence length="281" mass="32295">MMIRSIGSLLAANQWSRASFHAAIVKFKRSTTAYSVNFLRLGGLMLPFILVGCVGVNGQSPLSTLTQSVLPEDKVVDYRYTDCENIWNMEQPNVRENSLYWLRVMDCADRLSTNEARTDANQIDANHWWQVFQQSILLNAAEPTVAERRKIVDNLNTYSLQFPTAVRPLLQLWREQQVQAINLTEINLRFKRLQQDSDNRIDRLKEQNARLEFELNNVSRKLENLTDIERQLSSRKQTQNIPAAEMEKPATDKPADEQTSLQQPPVETVNPTEDETSTSKE</sequence>
<dbReference type="InterPro" id="IPR025262">
    <property type="entry name" value="QseG"/>
</dbReference>
<keyword evidence="3" id="KW-0449">Lipoprotein</keyword>
<accession>A0A9Q8V2G8</accession>
<feature type="compositionally biased region" description="Basic and acidic residues" evidence="1">
    <location>
        <begin position="245"/>
        <end position="256"/>
    </location>
</feature>
<dbReference type="Proteomes" id="UP000829116">
    <property type="component" value="Chromosome"/>
</dbReference>